<proteinExistence type="inferred from homology"/>
<dbReference type="Gene3D" id="3.40.630.10">
    <property type="entry name" value="Zn peptidases"/>
    <property type="match status" value="1"/>
</dbReference>
<dbReference type="NCBIfam" id="NF006771">
    <property type="entry name" value="PRK09290.1-5"/>
    <property type="match status" value="1"/>
</dbReference>
<evidence type="ECO:0000256" key="2">
    <source>
        <dbReference type="ARBA" id="ARBA00022801"/>
    </source>
</evidence>
<dbReference type="PIRSF" id="PIRSF001235">
    <property type="entry name" value="Amidase_carbamoylase"/>
    <property type="match status" value="1"/>
</dbReference>
<sequence length="412" mass="45895">MQTQKLLVNGERLKQELETFADFGRTTNNGVTRLALSEEDRLARNYFCSCCEKLGMTITVDDMGSIYATLPGLENKPPIVMGSHLDTVKKGGRFDGVLGVLAGLEVVRTLVEHNITPRIPITIINVTNEEGARFEPSMMASGVLSGKFNKEEMLKKVDIAGITFEEALKKSGYEGSIENRLEEAAAFIELHIEQGPVLESEGLSIGVVEAVMGMVCYEIEITGESDHAGTTPMSMRKDALFAMNDFIHNVRQKLDLLNGELVYTIGRVNVKPNIHTVIPNKVVFSFEARHKDEMVIADVERHLLEQVEFMTEQGGCQVELSKMWSRDTVWFDENLVQLLEKSTKSLGYSYKRMISGAGHDAQFIHTIAPSVMLFSPSKNGKSHCEEEETSWKECEQGANVLLEAVLTILRDK</sequence>
<dbReference type="OrthoDB" id="9808195at2"/>
<keyword evidence="3" id="KW-0479">Metal-binding</keyword>
<feature type="binding site" evidence="3">
    <location>
        <position position="84"/>
    </location>
    <ligand>
        <name>Zn(2+)</name>
        <dbReference type="ChEBI" id="CHEBI:29105"/>
        <label>1</label>
    </ligand>
</feature>
<feature type="binding site" evidence="3">
    <location>
        <position position="95"/>
    </location>
    <ligand>
        <name>Zn(2+)</name>
        <dbReference type="ChEBI" id="CHEBI:29105"/>
        <label>2</label>
    </ligand>
</feature>
<dbReference type="STRING" id="333138.LQ50_10735"/>
<keyword evidence="5" id="KW-1185">Reference proteome</keyword>
<protein>
    <submittedName>
        <fullName evidence="4">Allantoate amidohydrolase</fullName>
    </submittedName>
</protein>
<dbReference type="Pfam" id="PF01546">
    <property type="entry name" value="Peptidase_M20"/>
    <property type="match status" value="1"/>
</dbReference>
<keyword evidence="2 4" id="KW-0378">Hydrolase</keyword>
<gene>
    <name evidence="4" type="ORF">LQ50_10735</name>
</gene>
<dbReference type="Proteomes" id="UP000030832">
    <property type="component" value="Unassembled WGS sequence"/>
</dbReference>
<dbReference type="InterPro" id="IPR002933">
    <property type="entry name" value="Peptidase_M20"/>
</dbReference>
<dbReference type="SUPFAM" id="SSF53187">
    <property type="entry name" value="Zn-dependent exopeptidases"/>
    <property type="match status" value="1"/>
</dbReference>
<dbReference type="PANTHER" id="PTHR32494">
    <property type="entry name" value="ALLANTOATE DEIMINASE-RELATED"/>
    <property type="match status" value="1"/>
</dbReference>
<comment type="similarity">
    <text evidence="1">Belongs to the peptidase M20 family.</text>
</comment>
<dbReference type="CDD" id="cd03884">
    <property type="entry name" value="M20_bAS"/>
    <property type="match status" value="1"/>
</dbReference>
<dbReference type="RefSeq" id="WP_034628773.1">
    <property type="nucleotide sequence ID" value="NZ_JRJU01000011.1"/>
</dbReference>
<accession>A0A0B0IKL1</accession>
<evidence type="ECO:0000256" key="3">
    <source>
        <dbReference type="PIRSR" id="PIRSR001235-1"/>
    </source>
</evidence>
<dbReference type="AlphaFoldDB" id="A0A0B0IKL1"/>
<evidence type="ECO:0000313" key="4">
    <source>
        <dbReference type="EMBL" id="KHF40211.1"/>
    </source>
</evidence>
<dbReference type="EMBL" id="JRJU01000011">
    <property type="protein sequence ID" value="KHF40211.1"/>
    <property type="molecule type" value="Genomic_DNA"/>
</dbReference>
<dbReference type="PANTHER" id="PTHR32494:SF5">
    <property type="entry name" value="ALLANTOATE AMIDOHYDROLASE"/>
    <property type="match status" value="1"/>
</dbReference>
<feature type="binding site" evidence="3">
    <location>
        <position position="95"/>
    </location>
    <ligand>
        <name>Zn(2+)</name>
        <dbReference type="ChEBI" id="CHEBI:29105"/>
        <label>1</label>
    </ligand>
</feature>
<dbReference type="GO" id="GO:0016813">
    <property type="term" value="F:hydrolase activity, acting on carbon-nitrogen (but not peptide) bonds, in linear amidines"/>
    <property type="evidence" value="ECO:0007669"/>
    <property type="project" value="InterPro"/>
</dbReference>
<dbReference type="GO" id="GO:0046872">
    <property type="term" value="F:metal ion binding"/>
    <property type="evidence" value="ECO:0007669"/>
    <property type="project" value="UniProtKB-KW"/>
</dbReference>
<feature type="binding site" evidence="3">
    <location>
        <position position="383"/>
    </location>
    <ligand>
        <name>Zn(2+)</name>
        <dbReference type="ChEBI" id="CHEBI:29105"/>
        <label>2</label>
    </ligand>
</feature>
<evidence type="ECO:0000313" key="5">
    <source>
        <dbReference type="Proteomes" id="UP000030832"/>
    </source>
</evidence>
<dbReference type="InterPro" id="IPR010158">
    <property type="entry name" value="Amidase_Cbmase"/>
</dbReference>
<reference evidence="4 5" key="1">
    <citation type="submission" date="2014-09" db="EMBL/GenBank/DDBJ databases">
        <title>Genome sequencing and annotation of Bacillus Okhensis strain Kh10-101T.</title>
        <authorList>
            <person name="Prakash J.S."/>
        </authorList>
    </citation>
    <scope>NUCLEOTIDE SEQUENCE [LARGE SCALE GENOMIC DNA]</scope>
    <source>
        <strain evidence="5">Kh10-101T</strain>
    </source>
</reference>
<dbReference type="SUPFAM" id="SSF55031">
    <property type="entry name" value="Bacterial exopeptidase dimerisation domain"/>
    <property type="match status" value="1"/>
</dbReference>
<feature type="binding site" evidence="3">
    <location>
        <position position="130"/>
    </location>
    <ligand>
        <name>Zn(2+)</name>
        <dbReference type="ChEBI" id="CHEBI:29105"/>
        <label>2</label>
    </ligand>
</feature>
<dbReference type="Gene3D" id="3.30.70.360">
    <property type="match status" value="1"/>
</dbReference>
<comment type="cofactor">
    <cofactor evidence="3">
        <name>Zn(2+)</name>
        <dbReference type="ChEBI" id="CHEBI:29105"/>
    </cofactor>
    <text evidence="3">Binds 2 Zn(2+) ions per subunit.</text>
</comment>
<dbReference type="eggNOG" id="COG0624">
    <property type="taxonomic scope" value="Bacteria"/>
</dbReference>
<comment type="caution">
    <text evidence="4">The sequence shown here is derived from an EMBL/GenBank/DDBJ whole genome shotgun (WGS) entry which is preliminary data.</text>
</comment>
<keyword evidence="3" id="KW-0862">Zinc</keyword>
<evidence type="ECO:0000256" key="1">
    <source>
        <dbReference type="ARBA" id="ARBA00006153"/>
    </source>
</evidence>
<feature type="binding site" evidence="3">
    <location>
        <position position="191"/>
    </location>
    <ligand>
        <name>Zn(2+)</name>
        <dbReference type="ChEBI" id="CHEBI:29105"/>
        <label>1</label>
    </ligand>
</feature>
<name>A0A0B0IKL1_9BACI</name>
<dbReference type="InterPro" id="IPR036264">
    <property type="entry name" value="Bact_exopeptidase_dim_dom"/>
</dbReference>
<organism evidence="4 5">
    <name type="scientific">Halalkalibacter okhensis</name>
    <dbReference type="NCBI Taxonomy" id="333138"/>
    <lineage>
        <taxon>Bacteria</taxon>
        <taxon>Bacillati</taxon>
        <taxon>Bacillota</taxon>
        <taxon>Bacilli</taxon>
        <taxon>Bacillales</taxon>
        <taxon>Bacillaceae</taxon>
        <taxon>Halalkalibacter</taxon>
    </lineage>
</organism>
<dbReference type="NCBIfam" id="TIGR01879">
    <property type="entry name" value="hydantase"/>
    <property type="match status" value="1"/>
</dbReference>